<dbReference type="STRING" id="32024.GCA_000788295_01239"/>
<dbReference type="GO" id="GO:0008168">
    <property type="term" value="F:methyltransferase activity"/>
    <property type="evidence" value="ECO:0007669"/>
    <property type="project" value="UniProtKB-KW"/>
</dbReference>
<dbReference type="AlphaFoldDB" id="A0A381DIU1"/>
<accession>A0A381DIU1</accession>
<dbReference type="EMBL" id="UFVD01000001">
    <property type="protein sequence ID" value="SUX10623.1"/>
    <property type="molecule type" value="Genomic_DNA"/>
</dbReference>
<dbReference type="GO" id="GO:0032259">
    <property type="term" value="P:methylation"/>
    <property type="evidence" value="ECO:0007669"/>
    <property type="project" value="UniProtKB-KW"/>
</dbReference>
<proteinExistence type="predicted"/>
<keyword evidence="1" id="KW-0808">Transferase</keyword>
<dbReference type="Proteomes" id="UP000254920">
    <property type="component" value="Unassembled WGS sequence"/>
</dbReference>
<sequence length="130" mass="15231">MELFYTTSYKMHIGFICVILVAIFVHFLLINYKVGDVRYAIRLRNFFPFYYTMLTLIALSGFNMASVLKFDISYNSYIMILSVFLLIGLGIYEFKMLKKTIKTKSFIEFRKKANIKVCLDLLIILFASVI</sequence>
<dbReference type="EC" id="2.1.1.-" evidence="1"/>
<dbReference type="RefSeq" id="WP_089183011.1">
    <property type="nucleotide sequence ID" value="NZ_UFVD01000001.1"/>
</dbReference>
<name>A0A381DIU1_9BACT</name>
<keyword evidence="1" id="KW-0489">Methyltransferase</keyword>
<evidence type="ECO:0000313" key="1">
    <source>
        <dbReference type="EMBL" id="SUX10623.1"/>
    </source>
</evidence>
<organism evidence="1 2">
    <name type="scientific">Campylobacter sputorum subsp. sputorum</name>
    <dbReference type="NCBI Taxonomy" id="32024"/>
    <lineage>
        <taxon>Bacteria</taxon>
        <taxon>Pseudomonadati</taxon>
        <taxon>Campylobacterota</taxon>
        <taxon>Epsilonproteobacteria</taxon>
        <taxon>Campylobacterales</taxon>
        <taxon>Campylobacteraceae</taxon>
        <taxon>Campylobacter</taxon>
    </lineage>
</organism>
<reference evidence="1 2" key="1">
    <citation type="submission" date="2018-06" db="EMBL/GenBank/DDBJ databases">
        <authorList>
            <consortium name="Pathogen Informatics"/>
            <person name="Doyle S."/>
        </authorList>
    </citation>
    <scope>NUCLEOTIDE SEQUENCE [LARGE SCALE GENOMIC DNA]</scope>
    <source>
        <strain evidence="1 2">NCTC12475</strain>
    </source>
</reference>
<gene>
    <name evidence="1" type="ORF">NCTC12475_00820</name>
</gene>
<keyword evidence="2" id="KW-1185">Reference proteome</keyword>
<dbReference type="OrthoDB" id="5355895at2"/>
<protein>
    <submittedName>
        <fullName evidence="1">Ribosomal RNA small subunit methyltransferase E</fullName>
        <ecNumber evidence="1">2.1.1.-</ecNumber>
    </submittedName>
</protein>
<evidence type="ECO:0000313" key="2">
    <source>
        <dbReference type="Proteomes" id="UP000254920"/>
    </source>
</evidence>